<reference evidence="1 2" key="1">
    <citation type="submission" date="2021-06" db="EMBL/GenBank/DDBJ databases">
        <title>Updating the genus Pseudomonas: Description of 43 new species and partition of the Pseudomonas putida group.</title>
        <authorList>
            <person name="Girard L."/>
            <person name="Lood C."/>
            <person name="Vandamme P."/>
            <person name="Rokni-Zadeh H."/>
            <person name="Van Noort V."/>
            <person name="Hofte M."/>
            <person name="Lavigne R."/>
            <person name="De Mot R."/>
        </authorList>
    </citation>
    <scope>NUCLEOTIDE SEQUENCE [LARGE SCALE GENOMIC DNA]</scope>
    <source>
        <strain evidence="1 2">COR58</strain>
    </source>
</reference>
<dbReference type="Pfam" id="PF02413">
    <property type="entry name" value="Caudo_TAP"/>
    <property type="match status" value="1"/>
</dbReference>
<dbReference type="EMBL" id="JAHSTS010000002">
    <property type="protein sequence ID" value="MBV4459993.1"/>
    <property type="molecule type" value="Genomic_DNA"/>
</dbReference>
<proteinExistence type="predicted"/>
<dbReference type="Proteomes" id="UP000765224">
    <property type="component" value="Unassembled WGS sequence"/>
</dbReference>
<dbReference type="InterPro" id="IPR003458">
    <property type="entry name" value="Phage_T4_Gp38_tail_assem"/>
</dbReference>
<sequence length="193" mass="21816">MVYYYVNEQTQEMTGPVELPEYPGLGVVVPGNAIGLPEALPAAEPGHVWVWRDQQAVQLIDLRNRMVYFKENGNALYWTQLGPLPDHLTVKPRPNAYCFWKEGDWVLDTEAERAGLAAQADTDRDNRLREAVIRVAPLQYAYELGEAGSEQVAMMQAWKRYAIHLSQIEQQADYPRNIIWPVAPGRIAVPPSA</sequence>
<evidence type="ECO:0000313" key="1">
    <source>
        <dbReference type="EMBL" id="MBV4459993.1"/>
    </source>
</evidence>
<name>A0ABS6PHN7_9PSED</name>
<evidence type="ECO:0000313" key="2">
    <source>
        <dbReference type="Proteomes" id="UP000765224"/>
    </source>
</evidence>
<accession>A0ABS6PHN7</accession>
<keyword evidence="2" id="KW-1185">Reference proteome</keyword>
<organism evidence="1 2">
    <name type="scientific">Pseudomonas ekonensis</name>
    <dbReference type="NCBI Taxonomy" id="2842353"/>
    <lineage>
        <taxon>Bacteria</taxon>
        <taxon>Pseudomonadati</taxon>
        <taxon>Pseudomonadota</taxon>
        <taxon>Gammaproteobacteria</taxon>
        <taxon>Pseudomonadales</taxon>
        <taxon>Pseudomonadaceae</taxon>
        <taxon>Pseudomonas</taxon>
    </lineage>
</organism>
<comment type="caution">
    <text evidence="1">The sequence shown here is derived from an EMBL/GenBank/DDBJ whole genome shotgun (WGS) entry which is preliminary data.</text>
</comment>
<gene>
    <name evidence="1" type="ORF">KVG96_18725</name>
</gene>
<dbReference type="RefSeq" id="WP_217893410.1">
    <property type="nucleotide sequence ID" value="NZ_JAHSTS010000002.1"/>
</dbReference>
<protein>
    <submittedName>
        <fullName evidence="1">Tail fiber assembly protein</fullName>
    </submittedName>
</protein>